<protein>
    <submittedName>
        <fullName evidence="1">Acetylglutamate kinase</fullName>
    </submittedName>
</protein>
<keyword evidence="1" id="KW-0808">Transferase</keyword>
<comment type="caution">
    <text evidence="1">The sequence shown here is derived from an EMBL/GenBank/DDBJ whole genome shotgun (WGS) entry which is preliminary data.</text>
</comment>
<gene>
    <name evidence="1" type="ORF">BW425_27465</name>
</gene>
<dbReference type="EMBL" id="MWPX01000101">
    <property type="protein sequence ID" value="OUM45794.1"/>
    <property type="molecule type" value="Genomic_DNA"/>
</dbReference>
<name>A0A1Y3M7Z4_9BACI</name>
<proteinExistence type="predicted"/>
<evidence type="ECO:0000313" key="2">
    <source>
        <dbReference type="Proteomes" id="UP000195321"/>
    </source>
</evidence>
<keyword evidence="1" id="KW-0418">Kinase</keyword>
<dbReference type="AlphaFoldDB" id="A0A1Y3M7Z4"/>
<dbReference type="RefSeq" id="WP_016114635.1">
    <property type="nucleotide sequence ID" value="NZ_CP189809.1"/>
</dbReference>
<sequence length="212" mass="24452">MYPYWQSYYFTHDAPYLNWNPTATFSPVRNYRVSKNEVDLKSYMRSLWEQHVAWTRLAIISIIFNLPDVNFTITRLLQNAPDMGNSLKPFYGDNAAKKYSDLIKDHLVIAADLVKVAKTGNQNAASIAEKKWYANADDIVEFLSSVNPHIPKEEFRKMFYEHLALTKAEAVAILSKDYQAGVQLYDKIEKEALEMADALTEGIIKQFPQLFQ</sequence>
<dbReference type="Proteomes" id="UP000195321">
    <property type="component" value="Unassembled WGS sequence"/>
</dbReference>
<evidence type="ECO:0000313" key="1">
    <source>
        <dbReference type="EMBL" id="OUM45794.1"/>
    </source>
</evidence>
<organism evidence="1 2">
    <name type="scientific">Bacillus pseudomycoides</name>
    <dbReference type="NCBI Taxonomy" id="64104"/>
    <lineage>
        <taxon>Bacteria</taxon>
        <taxon>Bacillati</taxon>
        <taxon>Bacillota</taxon>
        <taxon>Bacilli</taxon>
        <taxon>Bacillales</taxon>
        <taxon>Bacillaceae</taxon>
        <taxon>Bacillus</taxon>
        <taxon>Bacillus cereus group</taxon>
    </lineage>
</organism>
<dbReference type="GO" id="GO:0016301">
    <property type="term" value="F:kinase activity"/>
    <property type="evidence" value="ECO:0007669"/>
    <property type="project" value="UniProtKB-KW"/>
</dbReference>
<accession>A0A1Y3M7Z4</accession>
<reference evidence="1 2" key="1">
    <citation type="submission" date="2017-02" db="EMBL/GenBank/DDBJ databases">
        <title>Bacillus pseudomycoides isolate FSL K6-0042.</title>
        <authorList>
            <person name="Kovac J."/>
        </authorList>
    </citation>
    <scope>NUCLEOTIDE SEQUENCE [LARGE SCALE GENOMIC DNA]</scope>
    <source>
        <strain evidence="1 2">FSL K6-0042</strain>
    </source>
</reference>